<accession>A0A9W7DF81</accession>
<dbReference type="GO" id="GO:0046354">
    <property type="term" value="P:mannan biosynthetic process"/>
    <property type="evidence" value="ECO:0007669"/>
    <property type="project" value="UniProtKB-ARBA"/>
</dbReference>
<gene>
    <name evidence="13" type="ORF">Amon01_000288500</name>
</gene>
<sequence length="736" mass="84957">MLLSLLTRYRRKRHLLLALTAVGIVLFLYWSNPDKQVHNNIHLSVSKDTTQDNKNGNEVDDLPFDSSTQLPLPSSYFEKYEDDVDGANNELEELNFENVDDDDDDDEEEEEFESAIPSPSPRPVKHFTKNLLKNSDVSVSPVELVPTKKSNLGIDPRTNQHYLRLVQKHGDEFINWPQEKKCQTYFDELYNFDPHWDIPAFKEPTTDLTLARIINNMKHLNVFVHCYSDENSKLSESPAWQNIGQQVFPYLSNIMPTFVRWTGEQVSGPPDMSLFSDDEDTLPSLDNFQLPLLEIKKRQQKSPIPENVSFPSYYKSKINGKGIVISTSDKFLNDTVTLIRNLRTVGNKLPIQLIHRGDLSLDSQAALVKEARRDDIYYPEDLFSKLKAMKHKDFDPTFPKADLWFVDVSDCLTPLFKSEFKLFYNKLLAYLFTSFEEIIILDCDVALFRNPIQFFKSSQYRKSGTLFFKDRSLVPKVGDEFLEFLKDVFPTKLDTNMFGIETTTYKTLGIKYMTLGYGHLLESGVVAINRSLFWPGLFITLHLSQVRPVHENVWGDKELFWIGQSIAGNENYEFNDYWASAVGQLTPDSQRTAFKSKELCSTHPGHISSDTDELMWVNSGLQTCRQAQTYETDFEVYNATLGFDDKYQLKEFYESTLKIESALIPPDGMHWVDYLDTPREPRQGFIKQYNCAAYWWCAYDKIGGSEFPEHQGQIFNFSVEDIVLFDYVGAVYVGNN</sequence>
<dbReference type="PANTHER" id="PTHR31392:SF1">
    <property type="entry name" value="ALPHA-1,3-MANNOSYLTRANSFERASE MNN1-RELATED"/>
    <property type="match status" value="1"/>
</dbReference>
<dbReference type="SUPFAM" id="SSF53448">
    <property type="entry name" value="Nucleotide-diphospho-sugar transferases"/>
    <property type="match status" value="1"/>
</dbReference>
<dbReference type="InterPro" id="IPR029044">
    <property type="entry name" value="Nucleotide-diphossugar_trans"/>
</dbReference>
<name>A0A9W7DF81_AMBMO</name>
<proteinExistence type="inferred from homology"/>
<evidence type="ECO:0000256" key="9">
    <source>
        <dbReference type="ARBA" id="ARBA00023034"/>
    </source>
</evidence>
<evidence type="ECO:0000256" key="2">
    <source>
        <dbReference type="ARBA" id="ARBA00004922"/>
    </source>
</evidence>
<dbReference type="OrthoDB" id="430354at2759"/>
<evidence type="ECO:0000256" key="3">
    <source>
        <dbReference type="ARBA" id="ARBA00009105"/>
    </source>
</evidence>
<feature type="region of interest" description="Disordered" evidence="12">
    <location>
        <begin position="96"/>
        <end position="124"/>
    </location>
</feature>
<comment type="similarity">
    <text evidence="3">Belongs to the MNN1/MNT family.</text>
</comment>
<keyword evidence="9" id="KW-0333">Golgi apparatus</keyword>
<keyword evidence="7" id="KW-0735">Signal-anchor</keyword>
<dbReference type="Gene3D" id="3.90.550.10">
    <property type="entry name" value="Spore Coat Polysaccharide Biosynthesis Protein SpsA, Chain A"/>
    <property type="match status" value="1"/>
</dbReference>
<keyword evidence="10" id="KW-0472">Membrane</keyword>
<evidence type="ECO:0000313" key="13">
    <source>
        <dbReference type="EMBL" id="GMG24057.1"/>
    </source>
</evidence>
<protein>
    <submittedName>
        <fullName evidence="13">Unnamed protein product</fullName>
    </submittedName>
</protein>
<evidence type="ECO:0000256" key="7">
    <source>
        <dbReference type="ARBA" id="ARBA00022968"/>
    </source>
</evidence>
<dbReference type="Proteomes" id="UP001165063">
    <property type="component" value="Unassembled WGS sequence"/>
</dbReference>
<evidence type="ECO:0000256" key="6">
    <source>
        <dbReference type="ARBA" id="ARBA00022692"/>
    </source>
</evidence>
<evidence type="ECO:0000256" key="8">
    <source>
        <dbReference type="ARBA" id="ARBA00022989"/>
    </source>
</evidence>
<evidence type="ECO:0000313" key="14">
    <source>
        <dbReference type="Proteomes" id="UP001165063"/>
    </source>
</evidence>
<evidence type="ECO:0000256" key="4">
    <source>
        <dbReference type="ARBA" id="ARBA00022676"/>
    </source>
</evidence>
<dbReference type="AlphaFoldDB" id="A0A9W7DF81"/>
<keyword evidence="5" id="KW-0808">Transferase</keyword>
<keyword evidence="11" id="KW-0325">Glycoprotein</keyword>
<comment type="pathway">
    <text evidence="2">Protein modification; protein glycosylation.</text>
</comment>
<dbReference type="EMBL" id="BSXU01001121">
    <property type="protein sequence ID" value="GMG24057.1"/>
    <property type="molecule type" value="Genomic_DNA"/>
</dbReference>
<dbReference type="InterPro" id="IPR022751">
    <property type="entry name" value="Alpha_mannosyltransferase"/>
</dbReference>
<dbReference type="GO" id="GO:0006493">
    <property type="term" value="P:protein O-linked glycosylation"/>
    <property type="evidence" value="ECO:0007669"/>
    <property type="project" value="TreeGrafter"/>
</dbReference>
<keyword evidence="8" id="KW-1133">Transmembrane helix</keyword>
<evidence type="ECO:0000256" key="11">
    <source>
        <dbReference type="ARBA" id="ARBA00023180"/>
    </source>
</evidence>
<comment type="subcellular location">
    <subcellularLocation>
        <location evidence="1">Golgi apparatus membrane</location>
        <topology evidence="1">Single-pass type II membrane protein</topology>
    </subcellularLocation>
</comment>
<organism evidence="13 14">
    <name type="scientific">Ambrosiozyma monospora</name>
    <name type="common">Yeast</name>
    <name type="synonym">Endomycopsis monosporus</name>
    <dbReference type="NCBI Taxonomy" id="43982"/>
    <lineage>
        <taxon>Eukaryota</taxon>
        <taxon>Fungi</taxon>
        <taxon>Dikarya</taxon>
        <taxon>Ascomycota</taxon>
        <taxon>Saccharomycotina</taxon>
        <taxon>Pichiomycetes</taxon>
        <taxon>Pichiales</taxon>
        <taxon>Pichiaceae</taxon>
        <taxon>Ambrosiozyma</taxon>
    </lineage>
</organism>
<dbReference type="PANTHER" id="PTHR31392">
    <property type="entry name" value="ALPHA-1,3-MANNOSYLTRANSFERASE MNN1-RELATED"/>
    <property type="match status" value="1"/>
</dbReference>
<feature type="compositionally biased region" description="Acidic residues" evidence="12">
    <location>
        <begin position="96"/>
        <end position="113"/>
    </location>
</feature>
<evidence type="ECO:0000256" key="5">
    <source>
        <dbReference type="ARBA" id="ARBA00022679"/>
    </source>
</evidence>
<dbReference type="GO" id="GO:0000033">
    <property type="term" value="F:alpha-1,3-mannosyltransferase activity"/>
    <property type="evidence" value="ECO:0007669"/>
    <property type="project" value="TreeGrafter"/>
</dbReference>
<keyword evidence="14" id="KW-1185">Reference proteome</keyword>
<keyword evidence="6" id="KW-0812">Transmembrane</keyword>
<reference evidence="13" key="1">
    <citation type="submission" date="2023-04" db="EMBL/GenBank/DDBJ databases">
        <title>Ambrosiozyma monospora NBRC 1965.</title>
        <authorList>
            <person name="Ichikawa N."/>
            <person name="Sato H."/>
            <person name="Tonouchi N."/>
        </authorList>
    </citation>
    <scope>NUCLEOTIDE SEQUENCE</scope>
    <source>
        <strain evidence="13">NBRC 1965</strain>
    </source>
</reference>
<comment type="caution">
    <text evidence="13">The sequence shown here is derived from an EMBL/GenBank/DDBJ whole genome shotgun (WGS) entry which is preliminary data.</text>
</comment>
<evidence type="ECO:0000256" key="10">
    <source>
        <dbReference type="ARBA" id="ARBA00023136"/>
    </source>
</evidence>
<evidence type="ECO:0000256" key="12">
    <source>
        <dbReference type="SAM" id="MobiDB-lite"/>
    </source>
</evidence>
<dbReference type="Pfam" id="PF11051">
    <property type="entry name" value="Mannosyl_trans3"/>
    <property type="match status" value="1"/>
</dbReference>
<dbReference type="GO" id="GO:0000139">
    <property type="term" value="C:Golgi membrane"/>
    <property type="evidence" value="ECO:0007669"/>
    <property type="project" value="UniProtKB-SubCell"/>
</dbReference>
<feature type="region of interest" description="Disordered" evidence="12">
    <location>
        <begin position="47"/>
        <end position="68"/>
    </location>
</feature>
<keyword evidence="4" id="KW-0328">Glycosyltransferase</keyword>
<evidence type="ECO:0000256" key="1">
    <source>
        <dbReference type="ARBA" id="ARBA00004323"/>
    </source>
</evidence>